<gene>
    <name evidence="3" type="ORF">TorRG33x02_102580</name>
</gene>
<dbReference type="OrthoDB" id="1166717at2759"/>
<evidence type="ECO:0000313" key="4">
    <source>
        <dbReference type="Proteomes" id="UP000237000"/>
    </source>
</evidence>
<dbReference type="AlphaFoldDB" id="A0A2P5F7U1"/>
<accession>A0A2P5F7U1</accession>
<organism evidence="3 4">
    <name type="scientific">Trema orientale</name>
    <name type="common">Charcoal tree</name>
    <name type="synonym">Celtis orientalis</name>
    <dbReference type="NCBI Taxonomy" id="63057"/>
    <lineage>
        <taxon>Eukaryota</taxon>
        <taxon>Viridiplantae</taxon>
        <taxon>Streptophyta</taxon>
        <taxon>Embryophyta</taxon>
        <taxon>Tracheophyta</taxon>
        <taxon>Spermatophyta</taxon>
        <taxon>Magnoliopsida</taxon>
        <taxon>eudicotyledons</taxon>
        <taxon>Gunneridae</taxon>
        <taxon>Pentapetalae</taxon>
        <taxon>rosids</taxon>
        <taxon>fabids</taxon>
        <taxon>Rosales</taxon>
        <taxon>Cannabaceae</taxon>
        <taxon>Trema</taxon>
    </lineage>
</organism>
<evidence type="ECO:0000259" key="2">
    <source>
        <dbReference type="Pfam" id="PF25597"/>
    </source>
</evidence>
<dbReference type="EMBL" id="JXTC01000055">
    <property type="protein sequence ID" value="PON93868.1"/>
    <property type="molecule type" value="Genomic_DNA"/>
</dbReference>
<dbReference type="InterPro" id="IPR057670">
    <property type="entry name" value="SH3_retrovirus"/>
</dbReference>
<sequence length="171" mass="19819">MKTPITCLQFHASNTNLFNSLPLKIFGCVAYVHLPPRERSKLDPRALKCIFLGYSSNKKAFKCFHPPTQKYYVTMDVKFFENLVYYPTADLQGEIRDREDLMYVNLVFFQKLNTEKKSRDSSSRATNSSRRNRHRSCPTKESSGLLKKKINKRYTTCLSLSRQIFNSGVGN</sequence>
<keyword evidence="4" id="KW-1185">Reference proteome</keyword>
<feature type="region of interest" description="Disordered" evidence="1">
    <location>
        <begin position="118"/>
        <end position="143"/>
    </location>
</feature>
<dbReference type="Proteomes" id="UP000237000">
    <property type="component" value="Unassembled WGS sequence"/>
</dbReference>
<comment type="caution">
    <text evidence="3">The sequence shown here is derived from an EMBL/GenBank/DDBJ whole genome shotgun (WGS) entry which is preliminary data.</text>
</comment>
<proteinExistence type="predicted"/>
<feature type="domain" description="Retroviral polymerase SH3-like" evidence="2">
    <location>
        <begin position="28"/>
        <end position="87"/>
    </location>
</feature>
<dbReference type="Pfam" id="PF25597">
    <property type="entry name" value="SH3_retrovirus"/>
    <property type="match status" value="1"/>
</dbReference>
<dbReference type="STRING" id="63057.A0A2P5F7U1"/>
<evidence type="ECO:0000256" key="1">
    <source>
        <dbReference type="SAM" id="MobiDB-lite"/>
    </source>
</evidence>
<name>A0A2P5F7U1_TREOI</name>
<dbReference type="InParanoid" id="A0A2P5F7U1"/>
<evidence type="ECO:0000313" key="3">
    <source>
        <dbReference type="EMBL" id="PON93868.1"/>
    </source>
</evidence>
<protein>
    <recommendedName>
        <fullName evidence="2">Retroviral polymerase SH3-like domain-containing protein</fullName>
    </recommendedName>
</protein>
<reference evidence="4" key="1">
    <citation type="submission" date="2016-06" db="EMBL/GenBank/DDBJ databases">
        <title>Parallel loss of symbiosis genes in relatives of nitrogen-fixing non-legume Parasponia.</title>
        <authorList>
            <person name="Van Velzen R."/>
            <person name="Holmer R."/>
            <person name="Bu F."/>
            <person name="Rutten L."/>
            <person name="Van Zeijl A."/>
            <person name="Liu W."/>
            <person name="Santuari L."/>
            <person name="Cao Q."/>
            <person name="Sharma T."/>
            <person name="Shen D."/>
            <person name="Roswanjaya Y."/>
            <person name="Wardhani T."/>
            <person name="Kalhor M.S."/>
            <person name="Jansen J."/>
            <person name="Van den Hoogen J."/>
            <person name="Gungor B."/>
            <person name="Hartog M."/>
            <person name="Hontelez J."/>
            <person name="Verver J."/>
            <person name="Yang W.-C."/>
            <person name="Schijlen E."/>
            <person name="Repin R."/>
            <person name="Schilthuizen M."/>
            <person name="Schranz E."/>
            <person name="Heidstra R."/>
            <person name="Miyata K."/>
            <person name="Fedorova E."/>
            <person name="Kohlen W."/>
            <person name="Bisseling T."/>
            <person name="Smit S."/>
            <person name="Geurts R."/>
        </authorList>
    </citation>
    <scope>NUCLEOTIDE SEQUENCE [LARGE SCALE GENOMIC DNA]</scope>
    <source>
        <strain evidence="4">cv. RG33-2</strain>
    </source>
</reference>